<dbReference type="GO" id="GO:0016747">
    <property type="term" value="F:acyltransferase activity, transferring groups other than amino-acyl groups"/>
    <property type="evidence" value="ECO:0007669"/>
    <property type="project" value="InterPro"/>
</dbReference>
<dbReference type="AlphaFoldDB" id="A0A917T0C3"/>
<proteinExistence type="predicted"/>
<reference evidence="2" key="2">
    <citation type="submission" date="2020-09" db="EMBL/GenBank/DDBJ databases">
        <authorList>
            <person name="Sun Q."/>
            <person name="Zhou Y."/>
        </authorList>
    </citation>
    <scope>NUCLEOTIDE SEQUENCE</scope>
    <source>
        <strain evidence="2">CGMCC 1.6293</strain>
    </source>
</reference>
<gene>
    <name evidence="2" type="ORF">GCM10011534_27690</name>
</gene>
<evidence type="ECO:0000259" key="1">
    <source>
        <dbReference type="PROSITE" id="PS51186"/>
    </source>
</evidence>
<sequence length="167" mass="18178">MPVLVTERLRLRAPLSEDFATYAEIVLGPRGKHLDIATREEAWLDFSQMAAGWLLRGHGLWTVEPRDGGAPLGFVLLGFDQEDPEPELGYLFTGRAEGRGIASEAARAARDYAFAELGWTTLTSCVARGNTRSAALAERLGAKVDAALSAAHEDTVIYRYKAGEART</sequence>
<feature type="domain" description="N-acetyltransferase" evidence="1">
    <location>
        <begin position="9"/>
        <end position="163"/>
    </location>
</feature>
<evidence type="ECO:0000313" key="2">
    <source>
        <dbReference type="EMBL" id="GGM04363.1"/>
    </source>
</evidence>
<evidence type="ECO:0000313" key="3">
    <source>
        <dbReference type="Proteomes" id="UP000649829"/>
    </source>
</evidence>
<dbReference type="PANTHER" id="PTHR43792:SF1">
    <property type="entry name" value="N-ACETYLTRANSFERASE DOMAIN-CONTAINING PROTEIN"/>
    <property type="match status" value="1"/>
</dbReference>
<reference evidence="2" key="1">
    <citation type="journal article" date="2014" name="Int. J. Syst. Evol. Microbiol.">
        <title>Complete genome sequence of Corynebacterium casei LMG S-19264T (=DSM 44701T), isolated from a smear-ripened cheese.</title>
        <authorList>
            <consortium name="US DOE Joint Genome Institute (JGI-PGF)"/>
            <person name="Walter F."/>
            <person name="Albersmeier A."/>
            <person name="Kalinowski J."/>
            <person name="Ruckert C."/>
        </authorList>
    </citation>
    <scope>NUCLEOTIDE SEQUENCE</scope>
    <source>
        <strain evidence="2">CGMCC 1.6293</strain>
    </source>
</reference>
<organism evidence="2 3">
    <name type="scientific">Pseudooceanicola nanhaiensis</name>
    <dbReference type="NCBI Taxonomy" id="375761"/>
    <lineage>
        <taxon>Bacteria</taxon>
        <taxon>Pseudomonadati</taxon>
        <taxon>Pseudomonadota</taxon>
        <taxon>Alphaproteobacteria</taxon>
        <taxon>Rhodobacterales</taxon>
        <taxon>Paracoccaceae</taxon>
        <taxon>Pseudooceanicola</taxon>
    </lineage>
</organism>
<dbReference type="EMBL" id="BMLF01000002">
    <property type="protein sequence ID" value="GGM04363.1"/>
    <property type="molecule type" value="Genomic_DNA"/>
</dbReference>
<dbReference type="Gene3D" id="3.40.630.30">
    <property type="match status" value="1"/>
</dbReference>
<dbReference type="SUPFAM" id="SSF55729">
    <property type="entry name" value="Acyl-CoA N-acyltransferases (Nat)"/>
    <property type="match status" value="1"/>
</dbReference>
<dbReference type="InterPro" id="IPR051531">
    <property type="entry name" value="N-acetyltransferase"/>
</dbReference>
<dbReference type="Proteomes" id="UP000649829">
    <property type="component" value="Unassembled WGS sequence"/>
</dbReference>
<protein>
    <submittedName>
        <fullName evidence="2">N-acetyltransferase</fullName>
    </submittedName>
</protein>
<keyword evidence="3" id="KW-1185">Reference proteome</keyword>
<dbReference type="Pfam" id="PF13302">
    <property type="entry name" value="Acetyltransf_3"/>
    <property type="match status" value="1"/>
</dbReference>
<dbReference type="InterPro" id="IPR000182">
    <property type="entry name" value="GNAT_dom"/>
</dbReference>
<dbReference type="PANTHER" id="PTHR43792">
    <property type="entry name" value="GNAT FAMILY, PUTATIVE (AFU_ORTHOLOGUE AFUA_3G00765)-RELATED-RELATED"/>
    <property type="match status" value="1"/>
</dbReference>
<dbReference type="PROSITE" id="PS51186">
    <property type="entry name" value="GNAT"/>
    <property type="match status" value="1"/>
</dbReference>
<accession>A0A917T0C3</accession>
<name>A0A917T0C3_9RHOB</name>
<comment type="caution">
    <text evidence="2">The sequence shown here is derived from an EMBL/GenBank/DDBJ whole genome shotgun (WGS) entry which is preliminary data.</text>
</comment>
<dbReference type="InterPro" id="IPR016181">
    <property type="entry name" value="Acyl_CoA_acyltransferase"/>
</dbReference>